<dbReference type="InterPro" id="IPR017452">
    <property type="entry name" value="GPCR_Rhodpsn_7TM"/>
</dbReference>
<evidence type="ECO:0000256" key="2">
    <source>
        <dbReference type="ARBA" id="ARBA00022692"/>
    </source>
</evidence>
<evidence type="ECO:0000256" key="1">
    <source>
        <dbReference type="ARBA" id="ARBA00004370"/>
    </source>
</evidence>
<name>A0A0K0E5I8_STRER</name>
<dbReference type="STRING" id="6248.A0A0K0E5I8"/>
<organism evidence="8">
    <name type="scientific">Strongyloides stercoralis</name>
    <name type="common">Threadworm</name>
    <dbReference type="NCBI Taxonomy" id="6248"/>
    <lineage>
        <taxon>Eukaryota</taxon>
        <taxon>Metazoa</taxon>
        <taxon>Ecdysozoa</taxon>
        <taxon>Nematoda</taxon>
        <taxon>Chromadorea</taxon>
        <taxon>Rhabditida</taxon>
        <taxon>Tylenchina</taxon>
        <taxon>Panagrolaimomorpha</taxon>
        <taxon>Strongyloidoidea</taxon>
        <taxon>Strongyloididae</taxon>
        <taxon>Strongyloides</taxon>
    </lineage>
</organism>
<feature type="transmembrane region" description="Helical" evidence="5">
    <location>
        <begin position="174"/>
        <end position="199"/>
    </location>
</feature>
<dbReference type="PANTHER" id="PTHR23360:SF37">
    <property type="entry name" value="G-PROTEIN COUPLED RECEPTORS FAMILY 1 PROFILE DOMAIN-CONTAINING PROTEIN"/>
    <property type="match status" value="1"/>
</dbReference>
<dbReference type="InterPro" id="IPR000276">
    <property type="entry name" value="GPCR_Rhodpsn"/>
</dbReference>
<evidence type="ECO:0000313" key="9">
    <source>
        <dbReference type="WBParaSite" id="TCONS_00005084.p1"/>
    </source>
</evidence>
<keyword evidence="2 5" id="KW-0812">Transmembrane</keyword>
<dbReference type="SUPFAM" id="SSF81321">
    <property type="entry name" value="Family A G protein-coupled receptor-like"/>
    <property type="match status" value="1"/>
</dbReference>
<evidence type="ECO:0000256" key="3">
    <source>
        <dbReference type="ARBA" id="ARBA00022989"/>
    </source>
</evidence>
<feature type="transmembrane region" description="Helical" evidence="5">
    <location>
        <begin position="54"/>
        <end position="78"/>
    </location>
</feature>
<dbReference type="WBParaSite" id="TCONS_00005084.p1">
    <property type="protein sequence ID" value="TCONS_00005084.p1"/>
    <property type="gene ID" value="XLOC_003419"/>
</dbReference>
<feature type="transmembrane region" description="Helical" evidence="5">
    <location>
        <begin position="128"/>
        <end position="154"/>
    </location>
</feature>
<dbReference type="InterPro" id="IPR047130">
    <property type="entry name" value="7TM_GPCR_Srsx_nematod"/>
</dbReference>
<protein>
    <submittedName>
        <fullName evidence="8 9">G_PROTEIN_RECEP_F1_2 domain-containing protein</fullName>
    </submittedName>
</protein>
<dbReference type="InterPro" id="IPR019424">
    <property type="entry name" value="7TM_GPCR_Srsx"/>
</dbReference>
<dbReference type="SMART" id="SM01381">
    <property type="entry name" value="7TM_GPCR_Srsx"/>
    <property type="match status" value="1"/>
</dbReference>
<evidence type="ECO:0000256" key="5">
    <source>
        <dbReference type="SAM" id="Phobius"/>
    </source>
</evidence>
<dbReference type="PRINTS" id="PR00237">
    <property type="entry name" value="GPCRRHODOPSN"/>
</dbReference>
<dbReference type="Gene3D" id="1.20.1070.10">
    <property type="entry name" value="Rhodopsin 7-helix transmembrane proteins"/>
    <property type="match status" value="1"/>
</dbReference>
<evidence type="ECO:0000313" key="7">
    <source>
        <dbReference type="Proteomes" id="UP000035681"/>
    </source>
</evidence>
<proteinExistence type="predicted"/>
<dbReference type="GO" id="GO:0016020">
    <property type="term" value="C:membrane"/>
    <property type="evidence" value="ECO:0007669"/>
    <property type="project" value="UniProtKB-SubCell"/>
</dbReference>
<dbReference type="Pfam" id="PF10320">
    <property type="entry name" value="7TM_GPCR_Srsx"/>
    <property type="match status" value="1"/>
</dbReference>
<dbReference type="WBParaSite" id="SSTP_0000477300.1">
    <property type="protein sequence ID" value="SSTP_0000477300.1"/>
    <property type="gene ID" value="SSTP_0000477300"/>
</dbReference>
<evidence type="ECO:0000259" key="6">
    <source>
        <dbReference type="PROSITE" id="PS50262"/>
    </source>
</evidence>
<feature type="transmembrane region" description="Helical" evidence="5">
    <location>
        <begin position="259"/>
        <end position="278"/>
    </location>
</feature>
<dbReference type="AlphaFoldDB" id="A0A0K0E5I8"/>
<keyword evidence="7" id="KW-1185">Reference proteome</keyword>
<accession>A0A0K0E5I8</accession>
<feature type="transmembrane region" description="Helical" evidence="5">
    <location>
        <begin position="20"/>
        <end position="42"/>
    </location>
</feature>
<dbReference type="PANTHER" id="PTHR23360">
    <property type="entry name" value="G-PROTEIN COUPLED RECEPTORS FAMILY 1 PROFILE DOMAIN-CONTAINING PROTEIN-RELATED"/>
    <property type="match status" value="1"/>
</dbReference>
<dbReference type="GO" id="GO:0004930">
    <property type="term" value="F:G protein-coupled receptor activity"/>
    <property type="evidence" value="ECO:0007669"/>
    <property type="project" value="InterPro"/>
</dbReference>
<comment type="subcellular location">
    <subcellularLocation>
        <location evidence="1">Membrane</location>
    </subcellularLocation>
</comment>
<reference evidence="8" key="1">
    <citation type="submission" date="2015-08" db="UniProtKB">
        <authorList>
            <consortium name="WormBaseParasite"/>
        </authorList>
    </citation>
    <scope>IDENTIFICATION</scope>
</reference>
<evidence type="ECO:0000256" key="4">
    <source>
        <dbReference type="ARBA" id="ARBA00023136"/>
    </source>
</evidence>
<feature type="transmembrane region" description="Helical" evidence="5">
    <location>
        <begin position="220"/>
        <end position="247"/>
    </location>
</feature>
<feature type="domain" description="G-protein coupled receptors family 1 profile" evidence="6">
    <location>
        <begin position="33"/>
        <end position="277"/>
    </location>
</feature>
<keyword evidence="4 5" id="KW-0472">Membrane</keyword>
<feature type="transmembrane region" description="Helical" evidence="5">
    <location>
        <begin position="90"/>
        <end position="116"/>
    </location>
</feature>
<keyword evidence="3 5" id="KW-1133">Transmembrane helix</keyword>
<sequence>MDDTGDFDLLFLNITKKVILIALFTIPFFGFFGNICIIIAAINNKTFHNKCGYLIANLSFWHTIMLIFEFFSGIRILIGINEMKRYKCFYMIMLHLFSSFMSKWLMLGIAIDRLLAILIPVNHKAWNNLIYCIIISIPGLLFSLTIIILQIILADDQTIKVCNPISCINSKIKSIYLYIVLGISLSTIIIYSLIFLFLFKKGIRKFKKDFLSLSTQKEMAITLALNSIFFVLSTFIGYFIPVLVHLFSLSNTIKESFEALVVILILIPASCTYYLLFWRARLYRKAFKNQLVCQRCFHNTRRQQTNGSNIRPTHSKYI</sequence>
<dbReference type="PROSITE" id="PS50262">
    <property type="entry name" value="G_PROTEIN_RECEP_F1_2"/>
    <property type="match status" value="1"/>
</dbReference>
<dbReference type="Proteomes" id="UP000035681">
    <property type="component" value="Unplaced"/>
</dbReference>
<evidence type="ECO:0000313" key="8">
    <source>
        <dbReference type="WBParaSite" id="SSTP_0000477300.1"/>
    </source>
</evidence>